<reference evidence="1" key="1">
    <citation type="journal article" date="2018" name="Genome Biol.">
        <title>SKESA: strategic k-mer extension for scrupulous assemblies.</title>
        <authorList>
            <person name="Souvorov A."/>
            <person name="Agarwala R."/>
            <person name="Lipman D.J."/>
        </authorList>
    </citation>
    <scope>NUCLEOTIDE SEQUENCE</scope>
    <source>
        <strain evidence="1">Salmonella enterica</strain>
    </source>
</reference>
<dbReference type="EMBL" id="DAAGLP010000037">
    <property type="protein sequence ID" value="HAB3566395.1"/>
    <property type="molecule type" value="Genomic_DNA"/>
</dbReference>
<organism evidence="1">
    <name type="scientific">Salmonella enterica subsp. enterica serovar Heidelberg</name>
    <dbReference type="NCBI Taxonomy" id="611"/>
    <lineage>
        <taxon>Bacteria</taxon>
        <taxon>Pseudomonadati</taxon>
        <taxon>Pseudomonadota</taxon>
        <taxon>Gammaproteobacteria</taxon>
        <taxon>Enterobacterales</taxon>
        <taxon>Enterobacteriaceae</taxon>
        <taxon>Salmonella</taxon>
    </lineage>
</organism>
<protein>
    <submittedName>
        <fullName evidence="1">DUF3168 domain-containing protein</fullName>
    </submittedName>
</protein>
<dbReference type="InterPro" id="IPR021508">
    <property type="entry name" value="Gp17-like"/>
</dbReference>
<dbReference type="AlphaFoldDB" id="A0A5H8XFK2"/>
<evidence type="ECO:0000313" key="2">
    <source>
        <dbReference type="EMBL" id="HAE3895039.1"/>
    </source>
</evidence>
<reference evidence="1" key="2">
    <citation type="submission" date="2019-06" db="EMBL/GenBank/DDBJ databases">
        <authorList>
            <consortium name="NCBI Pathogen Detection Project"/>
        </authorList>
    </citation>
    <scope>NUCLEOTIDE SEQUENCE</scope>
    <source>
        <strain evidence="1">Salmonella enterica</strain>
    </source>
</reference>
<dbReference type="RefSeq" id="WP_094790182.1">
    <property type="nucleotide sequence ID" value="NZ_JAGEOP010000003.1"/>
</dbReference>
<proteinExistence type="predicted"/>
<accession>A0A5H8XFK2</accession>
<name>A0A5H8XFK2_SALET</name>
<gene>
    <name evidence="2" type="ORF">G4B05_002970</name>
    <name evidence="1" type="ORF">GJE36_24675</name>
</gene>
<dbReference type="EMBL" id="DAARTQ010000017">
    <property type="protein sequence ID" value="HAE3895039.1"/>
    <property type="molecule type" value="Genomic_DNA"/>
</dbReference>
<sequence length="121" mass="13648">MIAPIFPVCASSPEVTALLGSNPVRIYPFGIQDDNVVYPYAVWQNISGSPENFLNQRPDADMYSLQVDIYADTSDEAIAVAKAMSNAIEVKANIVRWGNQTRDPETLRYRYSFDVDWIVNR</sequence>
<comment type="caution">
    <text evidence="1">The sequence shown here is derived from an EMBL/GenBank/DDBJ whole genome shotgun (WGS) entry which is preliminary data.</text>
</comment>
<evidence type="ECO:0000313" key="1">
    <source>
        <dbReference type="EMBL" id="HAB3566395.1"/>
    </source>
</evidence>
<dbReference type="Pfam" id="PF11367">
    <property type="entry name" value="Tail_completion_gp17"/>
    <property type="match status" value="1"/>
</dbReference>